<feature type="compositionally biased region" description="Polar residues" evidence="1">
    <location>
        <begin position="25"/>
        <end position="34"/>
    </location>
</feature>
<feature type="non-terminal residue" evidence="2">
    <location>
        <position position="266"/>
    </location>
</feature>
<evidence type="ECO:0000313" key="2">
    <source>
        <dbReference type="EMBL" id="CAF5071853.1"/>
    </source>
</evidence>
<proteinExistence type="predicted"/>
<comment type="caution">
    <text evidence="2">The sequence shown here is derived from an EMBL/GenBank/DDBJ whole genome shotgun (WGS) entry which is preliminary data.</text>
</comment>
<accession>A0A8S3EHP1</accession>
<dbReference type="Proteomes" id="UP000681967">
    <property type="component" value="Unassembled WGS sequence"/>
</dbReference>
<name>A0A8S3EHP1_9BILA</name>
<evidence type="ECO:0000313" key="4">
    <source>
        <dbReference type="Proteomes" id="UP000681967"/>
    </source>
</evidence>
<feature type="non-terminal residue" evidence="2">
    <location>
        <position position="1"/>
    </location>
</feature>
<dbReference type="EMBL" id="CAJOBJ010328871">
    <property type="protein sequence ID" value="CAF5179508.1"/>
    <property type="molecule type" value="Genomic_DNA"/>
</dbReference>
<evidence type="ECO:0000256" key="1">
    <source>
        <dbReference type="SAM" id="MobiDB-lite"/>
    </source>
</evidence>
<gene>
    <name evidence="2" type="ORF">BYL167_LOCUS60701</name>
    <name evidence="3" type="ORF">GIL414_LOCUS68830</name>
</gene>
<reference evidence="2" key="1">
    <citation type="submission" date="2021-02" db="EMBL/GenBank/DDBJ databases">
        <authorList>
            <person name="Nowell W R."/>
        </authorList>
    </citation>
    <scope>NUCLEOTIDE SEQUENCE</scope>
</reference>
<sequence length="266" mass="30188">MDTNCARDKPQQQRIKPSTQHKKPSTGNSIANNNKDSHIDDNNSANSTLSNISFDGSPNILTIARMGTIYYCVEDLYAKVFSTLCTFDEFTYLLAKADGNILKNVTLSEKIFIEQKNPNLKNLNPSRYRLLAINSFEYLAKLKQLLRKYAKPMDEMVRELSNTKLAPPSSSLVERITSIPMFEKRNPTNDDDKNHKRLKCFTDGTQSESRTCFPSNSHDNCNGHSTDETVTFIPRSNSNLEILRKPISAINQQTNRQLQSEQTSIN</sequence>
<dbReference type="AlphaFoldDB" id="A0A8S3EHP1"/>
<protein>
    <submittedName>
        <fullName evidence="2">Uncharacterized protein</fullName>
    </submittedName>
</protein>
<feature type="region of interest" description="Disordered" evidence="1">
    <location>
        <begin position="1"/>
        <end position="42"/>
    </location>
</feature>
<dbReference type="Proteomes" id="UP000681720">
    <property type="component" value="Unassembled WGS sequence"/>
</dbReference>
<feature type="compositionally biased region" description="Basic and acidic residues" evidence="1">
    <location>
        <begin position="1"/>
        <end position="11"/>
    </location>
</feature>
<organism evidence="2 4">
    <name type="scientific">Rotaria magnacalcarata</name>
    <dbReference type="NCBI Taxonomy" id="392030"/>
    <lineage>
        <taxon>Eukaryota</taxon>
        <taxon>Metazoa</taxon>
        <taxon>Spiralia</taxon>
        <taxon>Gnathifera</taxon>
        <taxon>Rotifera</taxon>
        <taxon>Eurotatoria</taxon>
        <taxon>Bdelloidea</taxon>
        <taxon>Philodinida</taxon>
        <taxon>Philodinidae</taxon>
        <taxon>Rotaria</taxon>
    </lineage>
</organism>
<dbReference type="EMBL" id="CAJOBH010231074">
    <property type="protein sequence ID" value="CAF5071853.1"/>
    <property type="molecule type" value="Genomic_DNA"/>
</dbReference>
<evidence type="ECO:0000313" key="3">
    <source>
        <dbReference type="EMBL" id="CAF5179508.1"/>
    </source>
</evidence>